<feature type="domain" description="DH" evidence="12">
    <location>
        <begin position="117"/>
        <end position="331"/>
    </location>
</feature>
<dbReference type="GO" id="GO:0005085">
    <property type="term" value="F:guanyl-nucleotide exchange factor activity"/>
    <property type="evidence" value="ECO:0007669"/>
    <property type="project" value="UniProtKB-KW"/>
</dbReference>
<feature type="compositionally biased region" description="Polar residues" evidence="10">
    <location>
        <begin position="881"/>
        <end position="893"/>
    </location>
</feature>
<dbReference type="EMBL" id="KN817522">
    <property type="protein sequence ID" value="KJA28209.1"/>
    <property type="molecule type" value="Genomic_DNA"/>
</dbReference>
<evidence type="ECO:0000256" key="2">
    <source>
        <dbReference type="ARBA" id="ARBA00022490"/>
    </source>
</evidence>
<dbReference type="PANTHER" id="PTHR12673">
    <property type="entry name" value="FACIOGENITAL DYSPLASIA PROTEIN"/>
    <property type="match status" value="1"/>
</dbReference>
<keyword evidence="3" id="KW-0344">Guanine-nucleotide releasing factor</keyword>
<evidence type="ECO:0000256" key="6">
    <source>
        <dbReference type="ARBA" id="ARBA00022833"/>
    </source>
</evidence>
<proteinExistence type="predicted"/>
<dbReference type="GO" id="GO:0005856">
    <property type="term" value="C:cytoskeleton"/>
    <property type="evidence" value="ECO:0007669"/>
    <property type="project" value="UniProtKB-SubCell"/>
</dbReference>
<feature type="compositionally biased region" description="Basic and acidic residues" evidence="10">
    <location>
        <begin position="103"/>
        <end position="115"/>
    </location>
</feature>
<dbReference type="AlphaFoldDB" id="A0A0D2PBI9"/>
<keyword evidence="5 8" id="KW-0863">Zinc-finger</keyword>
<gene>
    <name evidence="14" type="ORF">HYPSUDRAFT_34598</name>
</gene>
<dbReference type="InterPro" id="IPR013083">
    <property type="entry name" value="Znf_RING/FYVE/PHD"/>
</dbReference>
<dbReference type="InterPro" id="IPR051092">
    <property type="entry name" value="FYVE_RhoGEF_PH"/>
</dbReference>
<dbReference type="GO" id="GO:0005737">
    <property type="term" value="C:cytoplasm"/>
    <property type="evidence" value="ECO:0007669"/>
    <property type="project" value="TreeGrafter"/>
</dbReference>
<dbReference type="Pfam" id="PF00621">
    <property type="entry name" value="RhoGEF"/>
    <property type="match status" value="1"/>
</dbReference>
<evidence type="ECO:0000313" key="14">
    <source>
        <dbReference type="EMBL" id="KJA28209.1"/>
    </source>
</evidence>
<dbReference type="SUPFAM" id="SSF50729">
    <property type="entry name" value="PH domain-like"/>
    <property type="match status" value="1"/>
</dbReference>
<evidence type="ECO:0000259" key="11">
    <source>
        <dbReference type="PROSITE" id="PS50003"/>
    </source>
</evidence>
<evidence type="ECO:0000256" key="4">
    <source>
        <dbReference type="ARBA" id="ARBA00022723"/>
    </source>
</evidence>
<dbReference type="SMART" id="SM00325">
    <property type="entry name" value="RhoGEF"/>
    <property type="match status" value="1"/>
</dbReference>
<keyword evidence="15" id="KW-1185">Reference proteome</keyword>
<dbReference type="InterPro" id="IPR000306">
    <property type="entry name" value="Znf_FYVE"/>
</dbReference>
<feature type="region of interest" description="Disordered" evidence="10">
    <location>
        <begin position="61"/>
        <end position="115"/>
    </location>
</feature>
<dbReference type="PROSITE" id="PS50010">
    <property type="entry name" value="DH_2"/>
    <property type="match status" value="1"/>
</dbReference>
<dbReference type="OMA" id="ACYDTVF"/>
<dbReference type="GO" id="GO:0008270">
    <property type="term" value="F:zinc ion binding"/>
    <property type="evidence" value="ECO:0007669"/>
    <property type="project" value="UniProtKB-KW"/>
</dbReference>
<dbReference type="InterPro" id="IPR017455">
    <property type="entry name" value="Znf_FYVE-rel"/>
</dbReference>
<keyword evidence="7" id="KW-0206">Cytoskeleton</keyword>
<dbReference type="OrthoDB" id="660555at2759"/>
<evidence type="ECO:0000256" key="5">
    <source>
        <dbReference type="ARBA" id="ARBA00022771"/>
    </source>
</evidence>
<dbReference type="SUPFAM" id="SSF48065">
    <property type="entry name" value="DBL homology domain (DH-domain)"/>
    <property type="match status" value="1"/>
</dbReference>
<dbReference type="PROSITE" id="PS50003">
    <property type="entry name" value="PH_DOMAIN"/>
    <property type="match status" value="1"/>
</dbReference>
<dbReference type="SUPFAM" id="SSF57903">
    <property type="entry name" value="FYVE/PHD zinc finger"/>
    <property type="match status" value="1"/>
</dbReference>
<dbReference type="CDD" id="cd00160">
    <property type="entry name" value="RhoGEF"/>
    <property type="match status" value="1"/>
</dbReference>
<evidence type="ECO:0000256" key="1">
    <source>
        <dbReference type="ARBA" id="ARBA00004245"/>
    </source>
</evidence>
<dbReference type="Gene3D" id="2.30.29.30">
    <property type="entry name" value="Pleckstrin-homology domain (PH domain)/Phosphotyrosine-binding domain (PTB)"/>
    <property type="match status" value="1"/>
</dbReference>
<feature type="compositionally biased region" description="Acidic residues" evidence="10">
    <location>
        <begin position="862"/>
        <end position="873"/>
    </location>
</feature>
<evidence type="ECO:0000313" key="15">
    <source>
        <dbReference type="Proteomes" id="UP000054270"/>
    </source>
</evidence>
<dbReference type="Gene3D" id="1.20.900.10">
    <property type="entry name" value="Dbl homology (DH) domain"/>
    <property type="match status" value="1"/>
</dbReference>
<organism evidence="14 15">
    <name type="scientific">Hypholoma sublateritium (strain FD-334 SS-4)</name>
    <dbReference type="NCBI Taxonomy" id="945553"/>
    <lineage>
        <taxon>Eukaryota</taxon>
        <taxon>Fungi</taxon>
        <taxon>Dikarya</taxon>
        <taxon>Basidiomycota</taxon>
        <taxon>Agaricomycotina</taxon>
        <taxon>Agaricomycetes</taxon>
        <taxon>Agaricomycetidae</taxon>
        <taxon>Agaricales</taxon>
        <taxon>Agaricineae</taxon>
        <taxon>Strophariaceae</taxon>
        <taxon>Hypholoma</taxon>
    </lineage>
</organism>
<dbReference type="STRING" id="945553.A0A0D2PBI9"/>
<name>A0A0D2PBI9_HYPSF</name>
<keyword evidence="6" id="KW-0862">Zinc</keyword>
<dbReference type="SMART" id="SM00064">
    <property type="entry name" value="FYVE"/>
    <property type="match status" value="1"/>
</dbReference>
<dbReference type="InterPro" id="IPR011011">
    <property type="entry name" value="Znf_FYVE_PHD"/>
</dbReference>
<dbReference type="InterPro" id="IPR001849">
    <property type="entry name" value="PH_domain"/>
</dbReference>
<feature type="region of interest" description="Disordered" evidence="10">
    <location>
        <begin position="1"/>
        <end position="34"/>
    </location>
</feature>
<keyword evidence="4" id="KW-0479">Metal-binding</keyword>
<accession>A0A0D2PBI9</accession>
<evidence type="ECO:0000259" key="12">
    <source>
        <dbReference type="PROSITE" id="PS50010"/>
    </source>
</evidence>
<reference evidence="15" key="1">
    <citation type="submission" date="2014-04" db="EMBL/GenBank/DDBJ databases">
        <title>Evolutionary Origins and Diversification of the Mycorrhizal Mutualists.</title>
        <authorList>
            <consortium name="DOE Joint Genome Institute"/>
            <consortium name="Mycorrhizal Genomics Consortium"/>
            <person name="Kohler A."/>
            <person name="Kuo A."/>
            <person name="Nagy L.G."/>
            <person name="Floudas D."/>
            <person name="Copeland A."/>
            <person name="Barry K.W."/>
            <person name="Cichocki N."/>
            <person name="Veneault-Fourrey C."/>
            <person name="LaButti K."/>
            <person name="Lindquist E.A."/>
            <person name="Lipzen A."/>
            <person name="Lundell T."/>
            <person name="Morin E."/>
            <person name="Murat C."/>
            <person name="Riley R."/>
            <person name="Ohm R."/>
            <person name="Sun H."/>
            <person name="Tunlid A."/>
            <person name="Henrissat B."/>
            <person name="Grigoriev I.V."/>
            <person name="Hibbett D.S."/>
            <person name="Martin F."/>
        </authorList>
    </citation>
    <scope>NUCLEOTIDE SEQUENCE [LARGE SCALE GENOMIC DNA]</scope>
    <source>
        <strain evidence="15">FD-334 SS-4</strain>
    </source>
</reference>
<feature type="domain" description="FYVE-type" evidence="13">
    <location>
        <begin position="662"/>
        <end position="725"/>
    </location>
</feature>
<feature type="coiled-coil region" evidence="9">
    <location>
        <begin position="818"/>
        <end position="845"/>
    </location>
</feature>
<evidence type="ECO:0000259" key="13">
    <source>
        <dbReference type="PROSITE" id="PS50178"/>
    </source>
</evidence>
<dbReference type="Gene3D" id="3.30.40.10">
    <property type="entry name" value="Zinc/RING finger domain, C3HC4 (zinc finger)"/>
    <property type="match status" value="1"/>
</dbReference>
<feature type="compositionally biased region" description="Low complexity" evidence="10">
    <location>
        <begin position="409"/>
        <end position="419"/>
    </location>
</feature>
<dbReference type="Pfam" id="PF01363">
    <property type="entry name" value="FYVE"/>
    <property type="match status" value="1"/>
</dbReference>
<feature type="domain" description="PH" evidence="11">
    <location>
        <begin position="361"/>
        <end position="567"/>
    </location>
</feature>
<feature type="compositionally biased region" description="Polar residues" evidence="10">
    <location>
        <begin position="1"/>
        <end position="22"/>
    </location>
</feature>
<dbReference type="PANTHER" id="PTHR12673:SF159">
    <property type="entry name" value="LD03170P"/>
    <property type="match status" value="1"/>
</dbReference>
<evidence type="ECO:0000256" key="8">
    <source>
        <dbReference type="PROSITE-ProRule" id="PRU00091"/>
    </source>
</evidence>
<dbReference type="Proteomes" id="UP000054270">
    <property type="component" value="Unassembled WGS sequence"/>
</dbReference>
<evidence type="ECO:0000256" key="10">
    <source>
        <dbReference type="SAM" id="MobiDB-lite"/>
    </source>
</evidence>
<protein>
    <recommendedName>
        <fullName evidence="16">FYVE-type domain-containing protein</fullName>
    </recommendedName>
</protein>
<evidence type="ECO:0000256" key="9">
    <source>
        <dbReference type="SAM" id="Coils"/>
    </source>
</evidence>
<evidence type="ECO:0008006" key="16">
    <source>
        <dbReference type="Google" id="ProtNLM"/>
    </source>
</evidence>
<feature type="region of interest" description="Disordered" evidence="10">
    <location>
        <begin position="862"/>
        <end position="947"/>
    </location>
</feature>
<dbReference type="PROSITE" id="PS50178">
    <property type="entry name" value="ZF_FYVE"/>
    <property type="match status" value="1"/>
</dbReference>
<comment type="subcellular location">
    <subcellularLocation>
        <location evidence="1">Cytoplasm</location>
        <location evidence="1">Cytoskeleton</location>
    </subcellularLocation>
</comment>
<sequence length="1003" mass="111375">MASANATPSNSVGFPVTESPQKQGKPISPLKGTHLPFRRISLPTAPSFQHRISVVSVASFDSLPEDGDGESPRNARQLARVAEQPNQSRPPSSDPTKRRKRTRDTSAKPTDEKQISKRRKIVDEFYETEKAYVDGLELIYAHFLTPIIASLDTSEPLLNRSALTAIFSNFIDIWNLHRSFLSSLTTLLEPIHAHPSTPSGSQSPTQGMPPPELSPLLLSHFPYLSMYTPFVTAFPATISALNELITPPTAIRPNPQYNQRFATFLSAQESDPQCGKLKLRDWLLTVVQRCPRYLLLLKDLINSTNKDDPEHVELTAVHTLVSKITLSLNTSLHTHAQTMALLALQRATPNLPFQLITPGRTLLKRGPLIQVERSGAPIEREFLLFSDCMIWLATAEPLGQSWDWSWSTSGNTSNSTDISQSTHNTPLSSKITGERPAMARSRSKSEAELPILKAGAPNEDSGHCVQNGGSGADSVPTTPVRASKVKYLPHGSPPPPPPNMAKRRYSLDDKWVYKGRIALVDIQVIVGSTLEDDRKFEILSPEGSFILYGSSKDERDDWASEIRSAKSQLLVSLNITNPNSTLTSSASTNHVRRALQALPYPPDDDRIGTIRISSSLDAVNSASHHHHHGRFRMSKKDKAKHNMAAERRRKVDHWVPAIWIPDGKATSCMRCGRTFGWRRRRHHCRLCGRCVCAACSDRTFFIADSNAKHESKPARACNACYESVFPVVDTERAAEAADNQQDTSEDRNRDTITSLSGLPSWLSMPALPVQRQPHALMAIDLNSNQDLSLDMDSINEIITGGDERERRARLRVKSHQRLRSYRQIVEDFEKQAEVSRQEIKNAHDESDDREQLDETFRDENDFEAEDVEAEDPDHSDVWYTPTHSVLSSPVSSPRKQRREDTARRSKRFSLPAVALHTTNVTARTSEIPDSATFSRENSSGDQSSSLGLSRRFSLVLGGRNSFYADGSSRPPSGAEEGGEAAVPPRSVAAVRLSELLGRKTKAA</sequence>
<dbReference type="SMART" id="SM00233">
    <property type="entry name" value="PH"/>
    <property type="match status" value="1"/>
</dbReference>
<dbReference type="InterPro" id="IPR011993">
    <property type="entry name" value="PH-like_dom_sf"/>
</dbReference>
<keyword evidence="9" id="KW-0175">Coiled coil</keyword>
<dbReference type="InterPro" id="IPR035899">
    <property type="entry name" value="DBL_dom_sf"/>
</dbReference>
<dbReference type="InterPro" id="IPR000219">
    <property type="entry name" value="DH_dom"/>
</dbReference>
<feature type="region of interest" description="Disordered" evidence="10">
    <location>
        <begin position="960"/>
        <end position="985"/>
    </location>
</feature>
<feature type="compositionally biased region" description="Polar residues" evidence="10">
    <location>
        <begin position="420"/>
        <end position="431"/>
    </location>
</feature>
<keyword evidence="2" id="KW-0963">Cytoplasm</keyword>
<evidence type="ECO:0000256" key="7">
    <source>
        <dbReference type="ARBA" id="ARBA00023212"/>
    </source>
</evidence>
<feature type="region of interest" description="Disordered" evidence="10">
    <location>
        <begin position="409"/>
        <end position="448"/>
    </location>
</feature>
<evidence type="ECO:0000256" key="3">
    <source>
        <dbReference type="ARBA" id="ARBA00022658"/>
    </source>
</evidence>